<feature type="compositionally biased region" description="Basic and acidic residues" evidence="1">
    <location>
        <begin position="369"/>
        <end position="378"/>
    </location>
</feature>
<feature type="compositionally biased region" description="Basic residues" evidence="1">
    <location>
        <begin position="131"/>
        <end position="142"/>
    </location>
</feature>
<dbReference type="InterPro" id="IPR025486">
    <property type="entry name" value="DUF4378"/>
</dbReference>
<feature type="region of interest" description="Disordered" evidence="1">
    <location>
        <begin position="317"/>
        <end position="378"/>
    </location>
</feature>
<reference evidence="4" key="1">
    <citation type="journal article" date="2023" name="Science">
        <title>Elucidation of the pathway for biosynthesis of saponin adjuvants from the soapbark tree.</title>
        <authorList>
            <person name="Reed J."/>
            <person name="Orme A."/>
            <person name="El-Demerdash A."/>
            <person name="Owen C."/>
            <person name="Martin L.B.B."/>
            <person name="Misra R.C."/>
            <person name="Kikuchi S."/>
            <person name="Rejzek M."/>
            <person name="Martin A.C."/>
            <person name="Harkess A."/>
            <person name="Leebens-Mack J."/>
            <person name="Louveau T."/>
            <person name="Stephenson M.J."/>
            <person name="Osbourn A."/>
        </authorList>
    </citation>
    <scope>NUCLEOTIDE SEQUENCE</scope>
    <source>
        <strain evidence="4">S10</strain>
    </source>
</reference>
<dbReference type="PANTHER" id="PTHR47212">
    <property type="entry name" value="ADHESIN-LIKE PROTEIN, PUTATIVE (DUF3741)-RELATED"/>
    <property type="match status" value="1"/>
</dbReference>
<dbReference type="AlphaFoldDB" id="A0AAD7PNT2"/>
<feature type="compositionally biased region" description="Basic and acidic residues" evidence="1">
    <location>
        <begin position="326"/>
        <end position="337"/>
    </location>
</feature>
<dbReference type="InterPro" id="IPR022212">
    <property type="entry name" value="DUF3741"/>
</dbReference>
<protein>
    <submittedName>
        <fullName evidence="4">Phosphatidylinositol N-acetyglucosaminlytransferase subunit P-like protein</fullName>
    </submittedName>
</protein>
<dbReference type="Pfam" id="PF12552">
    <property type="entry name" value="DUF3741"/>
    <property type="match status" value="1"/>
</dbReference>
<feature type="domain" description="DUF4378" evidence="3">
    <location>
        <begin position="774"/>
        <end position="921"/>
    </location>
</feature>
<dbReference type="EMBL" id="JARAOO010000007">
    <property type="protein sequence ID" value="KAJ7962397.1"/>
    <property type="molecule type" value="Genomic_DNA"/>
</dbReference>
<evidence type="ECO:0000259" key="2">
    <source>
        <dbReference type="Pfam" id="PF12552"/>
    </source>
</evidence>
<feature type="region of interest" description="Disordered" evidence="1">
    <location>
        <begin position="677"/>
        <end position="726"/>
    </location>
</feature>
<evidence type="ECO:0000313" key="4">
    <source>
        <dbReference type="EMBL" id="KAJ7962398.1"/>
    </source>
</evidence>
<organism evidence="4 5">
    <name type="scientific">Quillaja saponaria</name>
    <name type="common">Soap bark tree</name>
    <dbReference type="NCBI Taxonomy" id="32244"/>
    <lineage>
        <taxon>Eukaryota</taxon>
        <taxon>Viridiplantae</taxon>
        <taxon>Streptophyta</taxon>
        <taxon>Embryophyta</taxon>
        <taxon>Tracheophyta</taxon>
        <taxon>Spermatophyta</taxon>
        <taxon>Magnoliopsida</taxon>
        <taxon>eudicotyledons</taxon>
        <taxon>Gunneridae</taxon>
        <taxon>Pentapetalae</taxon>
        <taxon>rosids</taxon>
        <taxon>fabids</taxon>
        <taxon>Fabales</taxon>
        <taxon>Quillajaceae</taxon>
        <taxon>Quillaja</taxon>
    </lineage>
</organism>
<feature type="compositionally biased region" description="Basic and acidic residues" evidence="1">
    <location>
        <begin position="143"/>
        <end position="152"/>
    </location>
</feature>
<keyword evidence="5" id="KW-1185">Reference proteome</keyword>
<dbReference type="KEGG" id="qsa:O6P43_017629"/>
<name>A0AAD7PNT2_QUISA</name>
<feature type="region of interest" description="Disordered" evidence="1">
    <location>
        <begin position="117"/>
        <end position="172"/>
    </location>
</feature>
<dbReference type="Pfam" id="PF14309">
    <property type="entry name" value="DUF4378"/>
    <property type="match status" value="1"/>
</dbReference>
<evidence type="ECO:0000313" key="5">
    <source>
        <dbReference type="Proteomes" id="UP001163823"/>
    </source>
</evidence>
<dbReference type="EMBL" id="JARAOO010000007">
    <property type="protein sequence ID" value="KAJ7962398.1"/>
    <property type="molecule type" value="Genomic_DNA"/>
</dbReference>
<proteinExistence type="predicted"/>
<sequence length="942" mass="107068">MAKRSQKRSVRYEKDQSGCMWGFISIFDFRHGRSTRKLLSDRKRGSKTTVGTVYSKNKFDMLRNLDEDCQGTLDGGENKIATLKSDADKPSVKKLIEEEMFNDQDVKKEIIIAEVESRQPTLGHEGPLKKDGKKTKKSRKKSHDMDSHHFDSDAILTTEVSSNQHSRKPSINDLDVDKIMEEFYHQIHLKTTAVEPDLDDEIHMELNRKHANIEENVREAIKYLMNQKLSYEKDPAEVGKFHCSNELINALQIISSDKELYVKLLQDPNSLLMRYVQELLDAHEAKAKEYRSVSDTNSSEQKISNLKQTKEIVNRKQRHFFRKKVKSEEKTPSKENESSEASNRIVILKPGPTASRISETESSLGPSPDSHDIMRYKGPSERVGSHFFLNEIKRKLKHAMGKERHGISESSSTGLPFDHPKMRDYGKIIKKEAFGRKSPTKDHYLTEKITRPSIDVKRGNKTDRLKDSKMIVENEIGNCPKQSVSDIYIEAKRHLCEMLHNGDEDVDISSRQVPKTLGRILSLPEYNFSPIGSPGKDWEHGFVTAQTRLSTYDKFRKVNENVCSPKQATNISHLDQATQNAKCQSGVCDETLDSEGQALNQNPNFSDDQIHDNNVKETSYSVEDEIMPEGEVEIIKEIDVLDAPCEPRMSSFAENNQSCDISGISVVKRHSECLNEDISEESQLPSSPLSSPSMSPVSKKVEQLESATDISGRPSPVSVLVPPFTDDDISPAKTTSRAVEVELQPLRIRFEDDSSPADKVNCGKHCIEEKELIFDYLKAVLQASCLNWEQLWMKCLSSDQILDPSMFDQVEFSNQLCHDQKLLFDCINEVLFEVCYHYFGVSPWVSFVKPSIRAIPNMKNAILEVWEGVWWHLLPLPLPHTLDQIVKKDMTRNVGWMDLRFDAETVGTEMEEAILADLMEDTILSCLSESSDSKSGNPALQF</sequence>
<feature type="domain" description="DUF3741" evidence="2">
    <location>
        <begin position="226"/>
        <end position="270"/>
    </location>
</feature>
<dbReference type="PANTHER" id="PTHR47212:SF4">
    <property type="entry name" value="ADHESIN-LIKE PROTEIN, PUTATIVE (DUF3741)-RELATED"/>
    <property type="match status" value="1"/>
</dbReference>
<dbReference type="Proteomes" id="UP001163823">
    <property type="component" value="Chromosome 7"/>
</dbReference>
<accession>A0AAD7PNT2</accession>
<evidence type="ECO:0000259" key="3">
    <source>
        <dbReference type="Pfam" id="PF14309"/>
    </source>
</evidence>
<comment type="caution">
    <text evidence="4">The sequence shown here is derived from an EMBL/GenBank/DDBJ whole genome shotgun (WGS) entry which is preliminary data.</text>
</comment>
<feature type="compositionally biased region" description="Low complexity" evidence="1">
    <location>
        <begin position="681"/>
        <end position="698"/>
    </location>
</feature>
<feature type="region of interest" description="Disordered" evidence="1">
    <location>
        <begin position="402"/>
        <end position="421"/>
    </location>
</feature>
<feature type="compositionally biased region" description="Polar residues" evidence="1">
    <location>
        <begin position="355"/>
        <end position="365"/>
    </location>
</feature>
<gene>
    <name evidence="4" type="ORF">O6P43_017629</name>
</gene>
<evidence type="ECO:0000256" key="1">
    <source>
        <dbReference type="SAM" id="MobiDB-lite"/>
    </source>
</evidence>